<organism evidence="2 3">
    <name type="scientific">Vanessa tameamea</name>
    <name type="common">Kamehameha butterfly</name>
    <dbReference type="NCBI Taxonomy" id="334116"/>
    <lineage>
        <taxon>Eukaryota</taxon>
        <taxon>Metazoa</taxon>
        <taxon>Ecdysozoa</taxon>
        <taxon>Arthropoda</taxon>
        <taxon>Hexapoda</taxon>
        <taxon>Insecta</taxon>
        <taxon>Pterygota</taxon>
        <taxon>Neoptera</taxon>
        <taxon>Endopterygota</taxon>
        <taxon>Lepidoptera</taxon>
        <taxon>Glossata</taxon>
        <taxon>Ditrysia</taxon>
        <taxon>Papilionoidea</taxon>
        <taxon>Nymphalidae</taxon>
        <taxon>Nymphalinae</taxon>
        <taxon>Vanessa</taxon>
    </lineage>
</organism>
<gene>
    <name evidence="3" type="primary">LOC113403546</name>
</gene>
<dbReference type="InterPro" id="IPR036691">
    <property type="entry name" value="Endo/exonu/phosph_ase_sf"/>
</dbReference>
<accession>A0ABM4ALX0</accession>
<evidence type="ECO:0000313" key="2">
    <source>
        <dbReference type="Proteomes" id="UP001652626"/>
    </source>
</evidence>
<protein>
    <submittedName>
        <fullName evidence="3">Uncharacterized protein LOC113403546</fullName>
    </submittedName>
</protein>
<dbReference type="SUPFAM" id="SSF56219">
    <property type="entry name" value="DNase I-like"/>
    <property type="match status" value="1"/>
</dbReference>
<dbReference type="Proteomes" id="UP001652626">
    <property type="component" value="Chromosome 2"/>
</dbReference>
<keyword evidence="2" id="KW-1185">Reference proteome</keyword>
<dbReference type="Gene3D" id="3.60.10.10">
    <property type="entry name" value="Endonuclease/exonuclease/phosphatase"/>
    <property type="match status" value="1"/>
</dbReference>
<evidence type="ECO:0000259" key="1">
    <source>
        <dbReference type="Pfam" id="PF14529"/>
    </source>
</evidence>
<feature type="domain" description="Endonuclease/exonuclease/phosphatase" evidence="1">
    <location>
        <begin position="61"/>
        <end position="178"/>
    </location>
</feature>
<dbReference type="RefSeq" id="XP_064072272.1">
    <property type="nucleotide sequence ID" value="XM_064216202.1"/>
</dbReference>
<dbReference type="CDD" id="cd09077">
    <property type="entry name" value="R1-I-EN"/>
    <property type="match status" value="1"/>
</dbReference>
<proteinExistence type="predicted"/>
<evidence type="ECO:0000313" key="3">
    <source>
        <dbReference type="RefSeq" id="XP_064072272.1"/>
    </source>
</evidence>
<dbReference type="InterPro" id="IPR005135">
    <property type="entry name" value="Endo/exonuclease/phosphatase"/>
</dbReference>
<reference evidence="2" key="1">
    <citation type="submission" date="2025-05" db="UniProtKB">
        <authorList>
            <consortium name="RefSeq"/>
        </authorList>
    </citation>
    <scope>NUCLEOTIDE SEQUENCE [LARGE SCALE GENOMIC DNA]</scope>
</reference>
<dbReference type="GeneID" id="113403546"/>
<reference evidence="3" key="2">
    <citation type="submission" date="2025-08" db="UniProtKB">
        <authorList>
            <consortium name="RefSeq"/>
        </authorList>
    </citation>
    <scope>IDENTIFICATION</scope>
    <source>
        <tissue evidence="3">Whole body</tissue>
    </source>
</reference>
<name>A0ABM4ALX0_VANTA</name>
<dbReference type="Pfam" id="PF14529">
    <property type="entry name" value="Exo_endo_phos_2"/>
    <property type="match status" value="1"/>
</dbReference>
<sequence>MAEWQVDLAVACEPYFVPPLPHWLGDSDDTVAVLTRSGTGPPLSLIERGSGYVVVGWGEYVVVGTYFSPNRSLAEFETYLGLVRAAVARQSPKPIMVLGDLNAKSRAWGNPATNPRGRAVQVWALLSDLSLLNRGQVHTCVRHQGGSVVDVSFATPVVARRVVDWRVEEEVETLSDHRTCGLEVVLK</sequence>